<feature type="region of interest" description="Disordered" evidence="1">
    <location>
        <begin position="1"/>
        <end position="25"/>
    </location>
</feature>
<evidence type="ECO:0000313" key="2">
    <source>
        <dbReference type="EMBL" id="MYN45009.1"/>
    </source>
</evidence>
<dbReference type="RefSeq" id="WP_161034725.1">
    <property type="nucleotide sequence ID" value="NZ_WWCL01000002.1"/>
</dbReference>
<dbReference type="AlphaFoldDB" id="A0A845HVF2"/>
<organism evidence="2 3">
    <name type="scientific">Duganella fentianensis</name>
    <dbReference type="NCBI Taxonomy" id="2692177"/>
    <lineage>
        <taxon>Bacteria</taxon>
        <taxon>Pseudomonadati</taxon>
        <taxon>Pseudomonadota</taxon>
        <taxon>Betaproteobacteria</taxon>
        <taxon>Burkholderiales</taxon>
        <taxon>Oxalobacteraceae</taxon>
        <taxon>Telluria group</taxon>
        <taxon>Duganella</taxon>
    </lineage>
</organism>
<evidence type="ECO:0000256" key="1">
    <source>
        <dbReference type="SAM" id="MobiDB-lite"/>
    </source>
</evidence>
<comment type="caution">
    <text evidence="2">The sequence shown here is derived from an EMBL/GenBank/DDBJ whole genome shotgun (WGS) entry which is preliminary data.</text>
</comment>
<proteinExistence type="predicted"/>
<reference evidence="2" key="1">
    <citation type="submission" date="2019-12" db="EMBL/GenBank/DDBJ databases">
        <title>Novel species isolated from a subtropical stream in China.</title>
        <authorList>
            <person name="Lu H."/>
        </authorList>
    </citation>
    <scope>NUCLEOTIDE SEQUENCE [LARGE SCALE GENOMIC DNA]</scope>
    <source>
        <strain evidence="2">FT93W</strain>
    </source>
</reference>
<accession>A0A845HVF2</accession>
<dbReference type="EMBL" id="WWCL01000002">
    <property type="protein sequence ID" value="MYN45009.1"/>
    <property type="molecule type" value="Genomic_DNA"/>
</dbReference>
<sequence>MNASVEPIDGDGGDSADDPKGRQRSTIGFPYTDFDAAASVARSIHDHVGHGTCSASAQLASWMGVSSKSSGFRTNLAAARLFGLIESDNAEAYRLTTLGTQLADPQQSRMAKAEAFLRVPLFKALYEKYKTGVTPPNAALEREIASLGVAEKQKARARQVFESSAQQTGFREHGPSRLVMPAVVMKPETQAVSEQGKGGGGGGNNSAGTVVNLDLDPLLIALLQKIPPQSEAWPAEKRLRWFRTFAMNVSQVYDDDAEPVEMDIGLVQAV</sequence>
<dbReference type="Proteomes" id="UP000444316">
    <property type="component" value="Unassembled WGS sequence"/>
</dbReference>
<gene>
    <name evidence="2" type="ORF">GTP23_07990</name>
</gene>
<protein>
    <submittedName>
        <fullName evidence="2">Uncharacterized protein</fullName>
    </submittedName>
</protein>
<keyword evidence="3" id="KW-1185">Reference proteome</keyword>
<name>A0A845HVF2_9BURK</name>
<evidence type="ECO:0000313" key="3">
    <source>
        <dbReference type="Proteomes" id="UP000444316"/>
    </source>
</evidence>